<dbReference type="PANTHER" id="PTHR10672">
    <property type="entry name" value="ADDUCIN"/>
    <property type="match status" value="1"/>
</dbReference>
<dbReference type="GO" id="GO:0005856">
    <property type="term" value="C:cytoskeleton"/>
    <property type="evidence" value="ECO:0007669"/>
    <property type="project" value="TreeGrafter"/>
</dbReference>
<dbReference type="InterPro" id="IPR036409">
    <property type="entry name" value="Aldolase_II/adducin_N_sf"/>
</dbReference>
<dbReference type="EMBL" id="FOSQ01000016">
    <property type="protein sequence ID" value="SFL04825.1"/>
    <property type="molecule type" value="Genomic_DNA"/>
</dbReference>
<dbReference type="STRING" id="1123062.SAMN02745775_11643"/>
<dbReference type="Proteomes" id="UP000199473">
    <property type="component" value="Unassembled WGS sequence"/>
</dbReference>
<organism evidence="3 4">
    <name type="scientific">Falsiroseomonas stagni DSM 19981</name>
    <dbReference type="NCBI Taxonomy" id="1123062"/>
    <lineage>
        <taxon>Bacteria</taxon>
        <taxon>Pseudomonadati</taxon>
        <taxon>Pseudomonadota</taxon>
        <taxon>Alphaproteobacteria</taxon>
        <taxon>Acetobacterales</taxon>
        <taxon>Roseomonadaceae</taxon>
        <taxon>Falsiroseomonas</taxon>
    </lineage>
</organism>
<evidence type="ECO:0000256" key="1">
    <source>
        <dbReference type="ARBA" id="ARBA00037961"/>
    </source>
</evidence>
<sequence>MAHALGGAAAPAVLRNTALDADAVRQARVDLAACFRMAARLGLHEGICNHFSFVVPGRDDLFLVNPYGWAFSEVTASRLLICDFEGNVIAGDGVPEATAFFIHARIHKNVPRAKAAFHTHMPNATALAMTEGPPLLFAGQSALKFLGRTVVDEDYNGLALDTDEGDRIAASIGDADIVFMKNHGVMVVGPTIAEAWDDLYYLERAAEAQRLALSTGRPLKQVRPDIAAKTAAQMREGDRESARLALESVKRILSREEPDFLD</sequence>
<evidence type="ECO:0000259" key="2">
    <source>
        <dbReference type="SMART" id="SM01007"/>
    </source>
</evidence>
<dbReference type="InterPro" id="IPR051017">
    <property type="entry name" value="Aldolase-II_Adducin_sf"/>
</dbReference>
<dbReference type="GO" id="GO:0051015">
    <property type="term" value="F:actin filament binding"/>
    <property type="evidence" value="ECO:0007669"/>
    <property type="project" value="TreeGrafter"/>
</dbReference>
<reference evidence="3 4" key="1">
    <citation type="submission" date="2016-10" db="EMBL/GenBank/DDBJ databases">
        <authorList>
            <person name="de Groot N.N."/>
        </authorList>
    </citation>
    <scope>NUCLEOTIDE SEQUENCE [LARGE SCALE GENOMIC DNA]</scope>
    <source>
        <strain evidence="3 4">DSM 19981</strain>
    </source>
</reference>
<name>A0A1I4EGD1_9PROT</name>
<comment type="similarity">
    <text evidence="1">Belongs to the aldolase class II family.</text>
</comment>
<evidence type="ECO:0000313" key="3">
    <source>
        <dbReference type="EMBL" id="SFL04825.1"/>
    </source>
</evidence>
<dbReference type="Gene3D" id="3.40.225.10">
    <property type="entry name" value="Class II aldolase/adducin N-terminal domain"/>
    <property type="match status" value="1"/>
</dbReference>
<dbReference type="SMART" id="SM01007">
    <property type="entry name" value="Aldolase_II"/>
    <property type="match status" value="1"/>
</dbReference>
<dbReference type="OrthoDB" id="5291399at2"/>
<feature type="domain" description="Class II aldolase/adducin N-terminal" evidence="2">
    <location>
        <begin position="29"/>
        <end position="210"/>
    </location>
</feature>
<dbReference type="AlphaFoldDB" id="A0A1I4EGD1"/>
<proteinExistence type="inferred from homology"/>
<keyword evidence="4" id="KW-1185">Reference proteome</keyword>
<protein>
    <submittedName>
        <fullName evidence="3">Ribulose-5-phosphate 4-epimerase/Fuculose-1-phosphate aldolase</fullName>
    </submittedName>
</protein>
<evidence type="ECO:0000313" key="4">
    <source>
        <dbReference type="Proteomes" id="UP000199473"/>
    </source>
</evidence>
<gene>
    <name evidence="3" type="ORF">SAMN02745775_11643</name>
</gene>
<accession>A0A1I4EGD1</accession>
<dbReference type="NCBIfam" id="NF005068">
    <property type="entry name" value="PRK06486.1"/>
    <property type="match status" value="1"/>
</dbReference>
<dbReference type="SUPFAM" id="SSF53639">
    <property type="entry name" value="AraD/HMP-PK domain-like"/>
    <property type="match status" value="1"/>
</dbReference>
<dbReference type="RefSeq" id="WP_092962874.1">
    <property type="nucleotide sequence ID" value="NZ_FOSQ01000016.1"/>
</dbReference>
<dbReference type="PANTHER" id="PTHR10672:SF3">
    <property type="entry name" value="PROTEIN HU-LI TAI SHAO"/>
    <property type="match status" value="1"/>
</dbReference>
<dbReference type="InterPro" id="IPR001303">
    <property type="entry name" value="Aldolase_II/adducin_N"/>
</dbReference>
<dbReference type="Pfam" id="PF00596">
    <property type="entry name" value="Aldolase_II"/>
    <property type="match status" value="1"/>
</dbReference>